<dbReference type="GO" id="GO:0005524">
    <property type="term" value="F:ATP binding"/>
    <property type="evidence" value="ECO:0007669"/>
    <property type="project" value="UniProtKB-KW"/>
</dbReference>
<dbReference type="Gene3D" id="3.90.650.10">
    <property type="entry name" value="PurM-like C-terminal domain"/>
    <property type="match status" value="1"/>
</dbReference>
<dbReference type="InterPro" id="IPR036921">
    <property type="entry name" value="PurM-like_N_sf"/>
</dbReference>
<dbReference type="GO" id="GO:0006164">
    <property type="term" value="P:purine nucleotide biosynthetic process"/>
    <property type="evidence" value="ECO:0007669"/>
    <property type="project" value="UniProtKB-KW"/>
</dbReference>
<gene>
    <name evidence="9" type="ORF">H9892_02130</name>
</gene>
<dbReference type="InterPro" id="IPR010141">
    <property type="entry name" value="FGAM_synthase"/>
</dbReference>
<reference evidence="9" key="1">
    <citation type="journal article" date="2021" name="PeerJ">
        <title>Extensive microbial diversity within the chicken gut microbiome revealed by metagenomics and culture.</title>
        <authorList>
            <person name="Gilroy R."/>
            <person name="Ravi A."/>
            <person name="Getino M."/>
            <person name="Pursley I."/>
            <person name="Horton D.L."/>
            <person name="Alikhan N.F."/>
            <person name="Baker D."/>
            <person name="Gharbi K."/>
            <person name="Hall N."/>
            <person name="Watson M."/>
            <person name="Adriaenssens E.M."/>
            <person name="Foster-Nyarko E."/>
            <person name="Jarju S."/>
            <person name="Secka A."/>
            <person name="Antonio M."/>
            <person name="Oren A."/>
            <person name="Chaudhuri R.R."/>
            <person name="La Ragione R."/>
            <person name="Hildebrand F."/>
            <person name="Pallen M.J."/>
        </authorList>
    </citation>
    <scope>NUCLEOTIDE SEQUENCE</scope>
    <source>
        <strain evidence="9">12435</strain>
    </source>
</reference>
<dbReference type="InterPro" id="IPR041609">
    <property type="entry name" value="PurL_linker"/>
</dbReference>
<dbReference type="Proteomes" id="UP000823990">
    <property type="component" value="Unassembled WGS sequence"/>
</dbReference>
<sequence length="1237" mass="132677">MIRRLFVEKKEGYDTVRRRKQAEIESALHIKAKMRMLIRYDIEGLDGEDFERAKLTIFSEPPVDDVYEEEVDLSGCTVIGVELLPGQYDQRADSAAQCVQLLTMGARPLIKTATIYAFEGIDKAQAAALGKYLVNPVESRLCSSEKPQSLDAVYDEPAPVPEVKGFTSMDEKALAGYHASMGFAMSLEDLAFVRDYFVKERRDPTETELKVIDTYWSDHCRHTTFGTRLTAMDTETDIPELKEALDEYMLLHDKFAAGRPDKKYPTLMDMATIGAKQLKKQGKIPDLDESEEINACSIKVTADVDGKPEDWLVMFKNETHNHPTEIEPFGGAATCLGGAIRDPLSGRVYVYQSMRVTGAGDINEPLSATLEGKLPQRTISTTAAAGFSSYGNQIGLATGMVHEMYHDGYKAKRLETGFVVGAAPAYNVVRSRPEPGDLVLLIGGETGRDGCGGATGSSKAHNVHSLDTCGAEVQKGNPLTERKIQRLFRDPEVTRLIKRCNDFGAGGVSVAVGELAPGLDISLDAVPKKYQGLNSTELAISESQERMAVVVAAKDADKMIALCAGENLGATVLATVTDTGRMRMTHKGRTVVDISREFLDTNGVAQEHKAVLRDHAPSFFRTRARGAEGEGLKALSGVLASHNVCSQKGLGEMFDGTIGAASVYMPFGGKNKLTPPPAMAALLPVRGETNTATVSAYGCIPDLLTESRFVGAVYSVLMSVLKVAATGADWRRVRLTFQEFFERLGKDPVRWGRPASALLGALYAQLRLELGAIGGKDSMSGSFEKLDVPPTLISFALAPADARTLVTNVLGAGREVKIVRMKRAADGMPDLAFAAELMTAMHKAIAAGDVDFCQVSDEGGDAAAIAVSCLGEGTGFEFASFGERDLLNSPGDVFVAGRDLSAFDAFGAEVYGRSTAGGVFSACGETISAAKLAEAYTGTFEKVYPTKAAAEGEAPVLSFTQRNVAAPRVKAAKPRVFIPVFPGTNCEYDTARAFERAGAEADIFVIRNRTAAEIEDSAAEIVKRISACNILMFPGGFSGGDEPDGSGKFIATTFRNPRIADAVRELLGSRDGLVLGICNGFQALVKTGLLPGGSISVQSASSPTLTFNNIARHVSQIADVRVASVKSPWLAGVEVGDVFGVAVSHGEGRFVAPEESLKEMAAKGMIATQYCDGSGKPVTESPYNPNGSMYAIEGITSEDGRILGKMGHSERIGANLYKNIPARFDMKIFESGVRYFA</sequence>
<evidence type="ECO:0000256" key="3">
    <source>
        <dbReference type="ARBA" id="ARBA00022741"/>
    </source>
</evidence>
<dbReference type="Pfam" id="PF18072">
    <property type="entry name" value="FGAR-AT_linker"/>
    <property type="match status" value="1"/>
</dbReference>
<dbReference type="SMART" id="SM01211">
    <property type="entry name" value="GATase_5"/>
    <property type="match status" value="1"/>
</dbReference>
<dbReference type="AlphaFoldDB" id="A0A9D1Q0R4"/>
<proteinExistence type="predicted"/>
<dbReference type="InterPro" id="IPR036676">
    <property type="entry name" value="PurM-like_C_sf"/>
</dbReference>
<evidence type="ECO:0000259" key="7">
    <source>
        <dbReference type="Pfam" id="PF02769"/>
    </source>
</evidence>
<dbReference type="Gene3D" id="3.30.1330.10">
    <property type="entry name" value="PurM-like, N-terminal domain"/>
    <property type="match status" value="2"/>
</dbReference>
<comment type="caution">
    <text evidence="9">The sequence shown here is derived from an EMBL/GenBank/DDBJ whole genome shotgun (WGS) entry which is preliminary data.</text>
</comment>
<evidence type="ECO:0000256" key="6">
    <source>
        <dbReference type="ARBA" id="ARBA00022842"/>
    </source>
</evidence>
<dbReference type="PANTHER" id="PTHR10099:SF1">
    <property type="entry name" value="PHOSPHORIBOSYLFORMYLGLYCINAMIDINE SYNTHASE"/>
    <property type="match status" value="1"/>
</dbReference>
<evidence type="ECO:0000313" key="10">
    <source>
        <dbReference type="Proteomes" id="UP000823990"/>
    </source>
</evidence>
<dbReference type="PANTHER" id="PTHR10099">
    <property type="entry name" value="PHOSPHORIBOSYLFORMYLGLYCINAMIDINE SYNTHASE"/>
    <property type="match status" value="1"/>
</dbReference>
<dbReference type="GO" id="GO:0046872">
    <property type="term" value="F:metal ion binding"/>
    <property type="evidence" value="ECO:0007669"/>
    <property type="project" value="UniProtKB-KW"/>
</dbReference>
<dbReference type="CDD" id="cd01740">
    <property type="entry name" value="GATase1_FGAR_AT"/>
    <property type="match status" value="1"/>
</dbReference>
<keyword evidence="3" id="KW-0547">Nucleotide-binding</keyword>
<organism evidence="9 10">
    <name type="scientific">Candidatus Protoclostridium stercorigallinarum</name>
    <dbReference type="NCBI Taxonomy" id="2838741"/>
    <lineage>
        <taxon>Bacteria</taxon>
        <taxon>Bacillati</taxon>
        <taxon>Bacillota</taxon>
        <taxon>Clostridia</taxon>
        <taxon>Candidatus Protoclostridium</taxon>
    </lineage>
</organism>
<dbReference type="SUPFAM" id="SSF56042">
    <property type="entry name" value="PurM C-terminal domain-like"/>
    <property type="match status" value="1"/>
</dbReference>
<dbReference type="FunFam" id="3.30.1330.10:FF:000013">
    <property type="entry name" value="Phosphoribosylformylglycinamidine synthase"/>
    <property type="match status" value="1"/>
</dbReference>
<accession>A0A9D1Q0R4</accession>
<name>A0A9D1Q0R4_9FIRM</name>
<evidence type="ECO:0000256" key="2">
    <source>
        <dbReference type="ARBA" id="ARBA00022723"/>
    </source>
</evidence>
<evidence type="ECO:0000259" key="8">
    <source>
        <dbReference type="Pfam" id="PF18072"/>
    </source>
</evidence>
<dbReference type="NCBIfam" id="TIGR01857">
    <property type="entry name" value="FGAM-synthase"/>
    <property type="match status" value="1"/>
</dbReference>
<dbReference type="GO" id="GO:0005737">
    <property type="term" value="C:cytoplasm"/>
    <property type="evidence" value="ECO:0007669"/>
    <property type="project" value="TreeGrafter"/>
</dbReference>
<dbReference type="InterPro" id="IPR029062">
    <property type="entry name" value="Class_I_gatase-like"/>
</dbReference>
<dbReference type="Gene3D" id="3.40.50.880">
    <property type="match status" value="1"/>
</dbReference>
<dbReference type="Pfam" id="PF02769">
    <property type="entry name" value="AIRS_C"/>
    <property type="match status" value="1"/>
</dbReference>
<evidence type="ECO:0000256" key="1">
    <source>
        <dbReference type="ARBA" id="ARBA00022598"/>
    </source>
</evidence>
<dbReference type="EMBL" id="DXHS01000036">
    <property type="protein sequence ID" value="HIW02117.1"/>
    <property type="molecule type" value="Genomic_DNA"/>
</dbReference>
<dbReference type="EC" id="6.3.5.3" evidence="9"/>
<reference evidence="9" key="2">
    <citation type="submission" date="2021-04" db="EMBL/GenBank/DDBJ databases">
        <authorList>
            <person name="Gilroy R."/>
        </authorList>
    </citation>
    <scope>NUCLEOTIDE SEQUENCE</scope>
    <source>
        <strain evidence="9">12435</strain>
    </source>
</reference>
<evidence type="ECO:0000313" key="9">
    <source>
        <dbReference type="EMBL" id="HIW02117.1"/>
    </source>
</evidence>
<feature type="domain" description="Phosphoribosylformylglycinamidine synthase linker" evidence="8">
    <location>
        <begin position="177"/>
        <end position="222"/>
    </location>
</feature>
<evidence type="ECO:0000256" key="4">
    <source>
        <dbReference type="ARBA" id="ARBA00022755"/>
    </source>
</evidence>
<dbReference type="SUPFAM" id="SSF55326">
    <property type="entry name" value="PurM N-terminal domain-like"/>
    <property type="match status" value="2"/>
</dbReference>
<keyword evidence="5" id="KW-0067">ATP-binding</keyword>
<dbReference type="Pfam" id="PF13507">
    <property type="entry name" value="GATase_5"/>
    <property type="match status" value="1"/>
</dbReference>
<protein>
    <submittedName>
        <fullName evidence="9">Phosphoribosylformylglycinamidine synthase</fullName>
        <ecNumber evidence="9">6.3.5.3</ecNumber>
    </submittedName>
</protein>
<keyword evidence="4" id="KW-0658">Purine biosynthesis</keyword>
<keyword evidence="1 9" id="KW-0436">Ligase</keyword>
<keyword evidence="2" id="KW-0479">Metal-binding</keyword>
<evidence type="ECO:0000256" key="5">
    <source>
        <dbReference type="ARBA" id="ARBA00022840"/>
    </source>
</evidence>
<feature type="domain" description="PurM-like C-terminal" evidence="7">
    <location>
        <begin position="434"/>
        <end position="586"/>
    </location>
</feature>
<dbReference type="PROSITE" id="PS51273">
    <property type="entry name" value="GATASE_TYPE_1"/>
    <property type="match status" value="1"/>
</dbReference>
<dbReference type="SUPFAM" id="SSF52317">
    <property type="entry name" value="Class I glutamine amidotransferase-like"/>
    <property type="match status" value="1"/>
</dbReference>
<dbReference type="CDD" id="cd02203">
    <property type="entry name" value="PurL_repeat1"/>
    <property type="match status" value="1"/>
</dbReference>
<keyword evidence="6" id="KW-0460">Magnesium</keyword>
<dbReference type="GO" id="GO:0004642">
    <property type="term" value="F:phosphoribosylformylglycinamidine synthase activity"/>
    <property type="evidence" value="ECO:0007669"/>
    <property type="project" value="UniProtKB-EC"/>
</dbReference>
<dbReference type="InterPro" id="IPR010918">
    <property type="entry name" value="PurM-like_C_dom"/>
</dbReference>